<dbReference type="InterPro" id="IPR011004">
    <property type="entry name" value="Trimer_LpxA-like_sf"/>
</dbReference>
<gene>
    <name evidence="2" type="ORF">LCGC14_1113520</name>
</gene>
<keyword evidence="1" id="KW-0808">Transferase</keyword>
<dbReference type="PANTHER" id="PTHR23416">
    <property type="entry name" value="SIALIC ACID SYNTHASE-RELATED"/>
    <property type="match status" value="1"/>
</dbReference>
<dbReference type="AlphaFoldDB" id="A0A0F9M630"/>
<organism evidence="2">
    <name type="scientific">marine sediment metagenome</name>
    <dbReference type="NCBI Taxonomy" id="412755"/>
    <lineage>
        <taxon>unclassified sequences</taxon>
        <taxon>metagenomes</taxon>
        <taxon>ecological metagenomes</taxon>
    </lineage>
</organism>
<dbReference type="InterPro" id="IPR051159">
    <property type="entry name" value="Hexapeptide_acetyltransf"/>
</dbReference>
<protein>
    <recommendedName>
        <fullName evidence="3">Acetyltransferase</fullName>
    </recommendedName>
</protein>
<dbReference type="Gene3D" id="2.160.10.10">
    <property type="entry name" value="Hexapeptide repeat proteins"/>
    <property type="match status" value="1"/>
</dbReference>
<proteinExistence type="predicted"/>
<accession>A0A0F9M630</accession>
<dbReference type="EMBL" id="LAZR01005100">
    <property type="protein sequence ID" value="KKN02855.1"/>
    <property type="molecule type" value="Genomic_DNA"/>
</dbReference>
<sequence length="216" mass="23333">MSDTGLNSIAITDHGWNNQVDIAASARLADGVRIDLFGNNNHLRIGENTIIQSGLVEIRNHNSSIKIGRDCALTGTFRCRASNTHIRIGDQTTSMMVHITLHEPGAIIIGQDCMLSGDIAMDVSDMHSILDKDTGKRLNPPQNIQIGDHVWLAQGVRVMKGACIGHDSAIGTRALVLGEIPPHSLAVGMPARVIKNNIIWDRKRLPGATEIDEEGG</sequence>
<comment type="caution">
    <text evidence="2">The sequence shown here is derived from an EMBL/GenBank/DDBJ whole genome shotgun (WGS) entry which is preliminary data.</text>
</comment>
<dbReference type="GO" id="GO:0016740">
    <property type="term" value="F:transferase activity"/>
    <property type="evidence" value="ECO:0007669"/>
    <property type="project" value="UniProtKB-KW"/>
</dbReference>
<evidence type="ECO:0008006" key="3">
    <source>
        <dbReference type="Google" id="ProtNLM"/>
    </source>
</evidence>
<reference evidence="2" key="1">
    <citation type="journal article" date="2015" name="Nature">
        <title>Complex archaea that bridge the gap between prokaryotes and eukaryotes.</title>
        <authorList>
            <person name="Spang A."/>
            <person name="Saw J.H."/>
            <person name="Jorgensen S.L."/>
            <person name="Zaremba-Niedzwiedzka K."/>
            <person name="Martijn J."/>
            <person name="Lind A.E."/>
            <person name="van Eijk R."/>
            <person name="Schleper C."/>
            <person name="Guy L."/>
            <person name="Ettema T.J."/>
        </authorList>
    </citation>
    <scope>NUCLEOTIDE SEQUENCE</scope>
</reference>
<dbReference type="InterPro" id="IPR018357">
    <property type="entry name" value="Hexapep_transf_CS"/>
</dbReference>
<evidence type="ECO:0000313" key="2">
    <source>
        <dbReference type="EMBL" id="KKN02855.1"/>
    </source>
</evidence>
<dbReference type="PROSITE" id="PS00101">
    <property type="entry name" value="HEXAPEP_TRANSFERASES"/>
    <property type="match status" value="1"/>
</dbReference>
<name>A0A0F9M630_9ZZZZ</name>
<dbReference type="SUPFAM" id="SSF51161">
    <property type="entry name" value="Trimeric LpxA-like enzymes"/>
    <property type="match status" value="1"/>
</dbReference>
<evidence type="ECO:0000256" key="1">
    <source>
        <dbReference type="ARBA" id="ARBA00022679"/>
    </source>
</evidence>